<dbReference type="FunFam" id="3.40.50.200:FF:000015">
    <property type="entry name" value="Tripeptidyl peptidase A"/>
    <property type="match status" value="1"/>
</dbReference>
<feature type="binding site" evidence="15">
    <location>
        <position position="577"/>
    </location>
    <ligand>
        <name>Ca(2+)</name>
        <dbReference type="ChEBI" id="CHEBI:29108"/>
    </ligand>
</feature>
<evidence type="ECO:0000313" key="17">
    <source>
        <dbReference type="EMBL" id="TVY31470.1"/>
    </source>
</evidence>
<comment type="function">
    <text evidence="2">Secreted tripeptidyl-peptidase which degrades proteins at acidic pHs and is involved in virulence.</text>
</comment>
<evidence type="ECO:0000256" key="7">
    <source>
        <dbReference type="ARBA" id="ARBA00022723"/>
    </source>
</evidence>
<dbReference type="OrthoDB" id="409122at2759"/>
<dbReference type="Proteomes" id="UP000462212">
    <property type="component" value="Unassembled WGS sequence"/>
</dbReference>
<dbReference type="GO" id="GO:0008240">
    <property type="term" value="F:tripeptidyl-peptidase activity"/>
    <property type="evidence" value="ECO:0007669"/>
    <property type="project" value="UniProtKB-EC"/>
</dbReference>
<comment type="caution">
    <text evidence="17">The sequence shown here is derived from an EMBL/GenBank/DDBJ whole genome shotgun (WGS) entry which is preliminary data.</text>
</comment>
<evidence type="ECO:0000256" key="15">
    <source>
        <dbReference type="PROSITE-ProRule" id="PRU01032"/>
    </source>
</evidence>
<keyword evidence="11 15" id="KW-0106">Calcium</keyword>
<evidence type="ECO:0000256" key="6">
    <source>
        <dbReference type="ARBA" id="ARBA00022670"/>
    </source>
</evidence>
<evidence type="ECO:0000256" key="3">
    <source>
        <dbReference type="ARBA" id="ARBA00004239"/>
    </source>
</evidence>
<dbReference type="Pfam" id="PF00082">
    <property type="entry name" value="Peptidase_S8"/>
    <property type="match status" value="1"/>
</dbReference>
<dbReference type="Gene3D" id="3.40.50.200">
    <property type="entry name" value="Peptidase S8/S53 domain"/>
    <property type="match status" value="1"/>
</dbReference>
<keyword evidence="14" id="KW-0325">Glycoprotein</keyword>
<dbReference type="InterPro" id="IPR030400">
    <property type="entry name" value="Sedolisin_dom"/>
</dbReference>
<keyword evidence="13" id="KW-0865">Zymogen</keyword>
<dbReference type="SUPFAM" id="SSF52743">
    <property type="entry name" value="Subtilisin-like"/>
    <property type="match status" value="1"/>
</dbReference>
<comment type="catalytic activity">
    <reaction evidence="1">
        <text>Release of an N-terminal tripeptide from a polypeptide.</text>
        <dbReference type="EC" id="3.4.14.10"/>
    </reaction>
</comment>
<feature type="binding site" evidence="15">
    <location>
        <position position="578"/>
    </location>
    <ligand>
        <name>Ca(2+)</name>
        <dbReference type="ChEBI" id="CHEBI:29108"/>
    </ligand>
</feature>
<dbReference type="GO" id="GO:0004252">
    <property type="term" value="F:serine-type endopeptidase activity"/>
    <property type="evidence" value="ECO:0007669"/>
    <property type="project" value="UniProtKB-UniRule"/>
</dbReference>
<evidence type="ECO:0000256" key="9">
    <source>
        <dbReference type="ARBA" id="ARBA00022801"/>
    </source>
</evidence>
<evidence type="ECO:0000256" key="14">
    <source>
        <dbReference type="ARBA" id="ARBA00023180"/>
    </source>
</evidence>
<evidence type="ECO:0000256" key="4">
    <source>
        <dbReference type="ARBA" id="ARBA00012462"/>
    </source>
</evidence>
<comment type="subcellular location">
    <subcellularLocation>
        <location evidence="3">Secreted</location>
        <location evidence="3">Extracellular space</location>
    </subcellularLocation>
</comment>
<dbReference type="GO" id="GO:0005576">
    <property type="term" value="C:extracellular region"/>
    <property type="evidence" value="ECO:0007669"/>
    <property type="project" value="UniProtKB-SubCell"/>
</dbReference>
<proteinExistence type="predicted"/>
<evidence type="ECO:0000256" key="10">
    <source>
        <dbReference type="ARBA" id="ARBA00022825"/>
    </source>
</evidence>
<dbReference type="SUPFAM" id="SSF54897">
    <property type="entry name" value="Protease propeptides/inhibitors"/>
    <property type="match status" value="1"/>
</dbReference>
<dbReference type="GO" id="GO:0046872">
    <property type="term" value="F:metal ion binding"/>
    <property type="evidence" value="ECO:0007669"/>
    <property type="project" value="UniProtKB-UniRule"/>
</dbReference>
<evidence type="ECO:0000256" key="8">
    <source>
        <dbReference type="ARBA" id="ARBA00022729"/>
    </source>
</evidence>
<organism evidence="17 18">
    <name type="scientific">Lachnellula subtilissima</name>
    <dbReference type="NCBI Taxonomy" id="602034"/>
    <lineage>
        <taxon>Eukaryota</taxon>
        <taxon>Fungi</taxon>
        <taxon>Dikarya</taxon>
        <taxon>Ascomycota</taxon>
        <taxon>Pezizomycotina</taxon>
        <taxon>Leotiomycetes</taxon>
        <taxon>Helotiales</taxon>
        <taxon>Lachnaceae</taxon>
        <taxon>Lachnellula</taxon>
    </lineage>
</organism>
<evidence type="ECO:0000259" key="16">
    <source>
        <dbReference type="PROSITE" id="PS51695"/>
    </source>
</evidence>
<dbReference type="InterPro" id="IPR000209">
    <property type="entry name" value="Peptidase_S8/S53_dom"/>
</dbReference>
<dbReference type="SMART" id="SM00944">
    <property type="entry name" value="Pro-kuma_activ"/>
    <property type="match status" value="1"/>
</dbReference>
<keyword evidence="10 15" id="KW-0720">Serine protease</keyword>
<dbReference type="InterPro" id="IPR050819">
    <property type="entry name" value="Tripeptidyl-peptidase_I"/>
</dbReference>
<dbReference type="Pfam" id="PF09286">
    <property type="entry name" value="Pro-kuma_activ"/>
    <property type="match status" value="1"/>
</dbReference>
<dbReference type="CDD" id="cd04056">
    <property type="entry name" value="Peptidases_S53"/>
    <property type="match status" value="1"/>
</dbReference>
<accession>A0A8H8RAB5</accession>
<keyword evidence="6 15" id="KW-0645">Protease</keyword>
<dbReference type="EMBL" id="QGMJ01001489">
    <property type="protein sequence ID" value="TVY31470.1"/>
    <property type="molecule type" value="Genomic_DNA"/>
</dbReference>
<feature type="active site" description="Charge relay system" evidence="15">
    <location>
        <position position="320"/>
    </location>
</feature>
<reference evidence="17 18" key="1">
    <citation type="submission" date="2018-05" db="EMBL/GenBank/DDBJ databases">
        <title>Genome sequencing and assembly of the regulated plant pathogen Lachnellula willkommii and related sister species for the development of diagnostic species identification markers.</title>
        <authorList>
            <person name="Giroux E."/>
            <person name="Bilodeau G."/>
        </authorList>
    </citation>
    <scope>NUCLEOTIDE SEQUENCE [LARGE SCALE GENOMIC DNA]</scope>
    <source>
        <strain evidence="17 18">CBS 197.66</strain>
    </source>
</reference>
<gene>
    <name evidence="17" type="primary">sed2_0</name>
    <name evidence="17" type="ORF">LSUB1_G008867</name>
</gene>
<dbReference type="GO" id="GO:0006508">
    <property type="term" value="P:proteolysis"/>
    <property type="evidence" value="ECO:0007669"/>
    <property type="project" value="UniProtKB-KW"/>
</dbReference>
<evidence type="ECO:0000256" key="5">
    <source>
        <dbReference type="ARBA" id="ARBA00022525"/>
    </source>
</evidence>
<dbReference type="AlphaFoldDB" id="A0A8H8RAB5"/>
<keyword evidence="9 15" id="KW-0378">Hydrolase</keyword>
<evidence type="ECO:0000256" key="1">
    <source>
        <dbReference type="ARBA" id="ARBA00001910"/>
    </source>
</evidence>
<dbReference type="CDD" id="cd11377">
    <property type="entry name" value="Pro-peptidase_S53"/>
    <property type="match status" value="1"/>
</dbReference>
<feature type="active site" description="Charge relay system" evidence="15">
    <location>
        <position position="535"/>
    </location>
</feature>
<keyword evidence="7 15" id="KW-0479">Metal-binding</keyword>
<feature type="binding site" evidence="15">
    <location>
        <position position="612"/>
    </location>
    <ligand>
        <name>Ca(2+)</name>
        <dbReference type="ChEBI" id="CHEBI:29108"/>
    </ligand>
</feature>
<evidence type="ECO:0000256" key="11">
    <source>
        <dbReference type="ARBA" id="ARBA00022837"/>
    </source>
</evidence>
<comment type="cofactor">
    <cofactor evidence="15">
        <name>Ca(2+)</name>
        <dbReference type="ChEBI" id="CHEBI:29108"/>
    </cofactor>
    <text evidence="15">Binds 1 Ca(2+) ion per subunit.</text>
</comment>
<evidence type="ECO:0000256" key="13">
    <source>
        <dbReference type="ARBA" id="ARBA00023145"/>
    </source>
</evidence>
<protein>
    <recommendedName>
        <fullName evidence="4">tripeptidyl-peptidase II</fullName>
        <ecNumber evidence="4">3.4.14.10</ecNumber>
    </recommendedName>
</protein>
<keyword evidence="12" id="KW-0843">Virulence</keyword>
<name>A0A8H8RAB5_9HELO</name>
<dbReference type="InterPro" id="IPR015366">
    <property type="entry name" value="S53_propep"/>
</dbReference>
<dbReference type="EC" id="3.4.14.10" evidence="4"/>
<feature type="domain" description="Peptidase S53" evidence="16">
    <location>
        <begin position="245"/>
        <end position="634"/>
    </location>
</feature>
<keyword evidence="5" id="KW-0964">Secreted</keyword>
<dbReference type="InterPro" id="IPR036852">
    <property type="entry name" value="Peptidase_S8/S53_dom_sf"/>
</dbReference>
<keyword evidence="18" id="KW-1185">Reference proteome</keyword>
<evidence type="ECO:0000256" key="12">
    <source>
        <dbReference type="ARBA" id="ARBA00023026"/>
    </source>
</evidence>
<dbReference type="PROSITE" id="PS51695">
    <property type="entry name" value="SEDOLISIN"/>
    <property type="match status" value="1"/>
</dbReference>
<keyword evidence="8" id="KW-0732">Signal</keyword>
<sequence length="642" mass="69859">MPCYAMLMSQGRDVGKARAILFRQGSFILNRRTLLLIMFSLNSALRILSLASIAQAAVFESIYQAPRGWTFVRPAEGAEILKLRLSLKQQNVESLYDKLMEVSTPDHEQYGMHYEGHELRSLLEPTKETSSAAIAWLQENNITSITDDSDYILFQTDVKTANTLLDTKFGWYRSEENQEILRTLKYSVPENVKNHINFVQPTTRFGSMKPLSSYAQLFDAGHESNGASKWSGGSAPQVNTTCNLTITPECLLDLYNVHYKADPNNGNTVGYASFLEEYARYADLAEFETVYAPYAVGTNFTVIQYNNGGNNQTSSDDSGEANLDNQYILGTSYPTPVKEFSVGGRGLLIVDGDSPTPADNSNEPYLDFLLAITKLDNKDIPNSISISYGENEQEIPLAYATQVCQLFAQLGARGKSILFSSGDSGTGDFCLSNDGKNTTKFQPQFPASCPYVTAVGGTRYIEPEVATFFSSGGFSNIWPRPAYQDHAVSGYLAKIGDQNKGYFNTTGRGFPDVAAQSQNFRVIDQGIDQGYRGTSCAAPTFNGIVALLNSARVSANLPTLGFLNPWLYAVGHSALNDVTHGAGTGCNGFGRFDLLANGSPVIAGAAWNATVGWDAVTGLGTPDFGKLLQASTPWVRNEGGVA</sequence>
<dbReference type="PANTHER" id="PTHR14218:SF10">
    <property type="entry name" value="PEPTIDASE S53 DOMAIN-CONTAINING PROTEIN"/>
    <property type="match status" value="1"/>
</dbReference>
<dbReference type="PANTHER" id="PTHR14218">
    <property type="entry name" value="PROTEASE S8 TRIPEPTIDYL PEPTIDASE I CLN2"/>
    <property type="match status" value="1"/>
</dbReference>
<feature type="active site" description="Charge relay system" evidence="15">
    <location>
        <position position="324"/>
    </location>
</feature>
<evidence type="ECO:0000256" key="2">
    <source>
        <dbReference type="ARBA" id="ARBA00002451"/>
    </source>
</evidence>
<feature type="binding site" evidence="15">
    <location>
        <position position="614"/>
    </location>
    <ligand>
        <name>Ca(2+)</name>
        <dbReference type="ChEBI" id="CHEBI:29108"/>
    </ligand>
</feature>
<evidence type="ECO:0000313" key="18">
    <source>
        <dbReference type="Proteomes" id="UP000462212"/>
    </source>
</evidence>